<keyword evidence="1" id="KW-0472">Membrane</keyword>
<feature type="transmembrane region" description="Helical" evidence="1">
    <location>
        <begin position="40"/>
        <end position="58"/>
    </location>
</feature>
<organism evidence="2 3">
    <name type="scientific">Mycolicibacterium peregrinum</name>
    <name type="common">Mycobacterium peregrinum</name>
    <dbReference type="NCBI Taxonomy" id="43304"/>
    <lineage>
        <taxon>Bacteria</taxon>
        <taxon>Bacillati</taxon>
        <taxon>Actinomycetota</taxon>
        <taxon>Actinomycetes</taxon>
        <taxon>Mycobacteriales</taxon>
        <taxon>Mycobacteriaceae</taxon>
        <taxon>Mycolicibacterium</taxon>
    </lineage>
</organism>
<keyword evidence="1" id="KW-0812">Transmembrane</keyword>
<name>A0A1A0RDF0_MYCPR</name>
<evidence type="ECO:0000313" key="2">
    <source>
        <dbReference type="EMBL" id="OBB32525.1"/>
    </source>
</evidence>
<protein>
    <submittedName>
        <fullName evidence="2">Uncharacterized protein</fullName>
    </submittedName>
</protein>
<gene>
    <name evidence="2" type="ORF">A5792_02195</name>
</gene>
<evidence type="ECO:0000313" key="3">
    <source>
        <dbReference type="Proteomes" id="UP000093902"/>
    </source>
</evidence>
<accession>A0A1A0RDF0</accession>
<dbReference type="EMBL" id="LZSO01000012">
    <property type="protein sequence ID" value="OBB32525.1"/>
    <property type="molecule type" value="Genomic_DNA"/>
</dbReference>
<dbReference type="Proteomes" id="UP000093902">
    <property type="component" value="Unassembled WGS sequence"/>
</dbReference>
<sequence length="88" mass="9476">MFSVLTALCCQPDYVPDSRSVFRLSSPRKVLMDMTARREAINLIIGALMLVAAATIVTEAQEHAEHTPAVWVGEHTDASPVGAELPGN</sequence>
<keyword evidence="1" id="KW-1133">Transmembrane helix</keyword>
<reference evidence="3" key="1">
    <citation type="submission" date="2016-06" db="EMBL/GenBank/DDBJ databases">
        <authorList>
            <person name="Sutton G."/>
            <person name="Brinkac L."/>
            <person name="Sanka R."/>
            <person name="Adams M."/>
            <person name="Lau E."/>
            <person name="Mehaffy C."/>
            <person name="Tameris M."/>
            <person name="Hatherill M."/>
            <person name="Hanekom W."/>
            <person name="Mahomed H."/>
            <person name="Mcshane H."/>
        </authorList>
    </citation>
    <scope>NUCLEOTIDE SEQUENCE [LARGE SCALE GENOMIC DNA]</scope>
    <source>
        <strain evidence="3">852002-51209_SCH5440388</strain>
    </source>
</reference>
<comment type="caution">
    <text evidence="2">The sequence shown here is derived from an EMBL/GenBank/DDBJ whole genome shotgun (WGS) entry which is preliminary data.</text>
</comment>
<proteinExistence type="predicted"/>
<evidence type="ECO:0000256" key="1">
    <source>
        <dbReference type="SAM" id="Phobius"/>
    </source>
</evidence>
<dbReference type="AlphaFoldDB" id="A0A1A0RDF0"/>